<dbReference type="Pfam" id="PF12799">
    <property type="entry name" value="LRR_4"/>
    <property type="match status" value="1"/>
</dbReference>
<keyword evidence="12 15" id="KW-0472">Membrane</keyword>
<sequence length="1023" mass="112269">MQGTSHQAWNMTLVMRGGSALFHHRRRQQQQQQQQQEVLMLVALLFRLILVWSCSVALLFSCVAAAAAMTLPDEVTTLLEIKNTLDNADHELYDWQEGSQTPCSWTGVTCDNVTFQVINLNLSQLSLAGEISPAIGNLINLQILDLSENSIGGQIPPEISKCTSLVELDLSGNNLTGEIPYMMSELQQLEVLNLRFNHLSGPIPSSFAGLTNLKHLDMQYNELAGSIPPLIYWSESLQYLMLKGNYLTGSLSADMCQLTQLAYFNVRNNNLTGPIPDGIGNCSSFQILDLSYNDLTDEIPYNIGYLQVSTLSLEGNRFSGRIPDVIGLMQALVILDLSGNQLEGPIPPILGNLTSLTKLYLYDNLLTGPIPPELGNMTKLNYLELDNNHLTGEIPSELGCLTDLFELNLSENQLTGPIPENISSLAALNLLDLHGNNLGGIILPDLERLTNLTSLNLSSNNFVGVVPDEIGQIFNLDTLDLSNNSLSGPIPSSIGSLEHLLTLDLHNNKLNGSIPTHMGNLSSLNTLDLSHNDLEGSIPPELGQLVELNFLNLGFNDLSGSIPEQLVDCYVLKSLNLSYNNLSGTIPAVQNFSRFPPSSYYGNPELCGSPNSVCGGQLNSRAFSGSNGTLGATATWGIAISAIFLLGLLVFGTVRVMHPQWLLKNSKTSQGPPSLVTFHLGMAPQSFEEMLRLTENLSEKYVVGRGGSSTVYKCTLKNGHSIAIKKLLSCPQNIHEFENELNTLGNIKHRNIVCLRGYSMSAAGNFLFYDFMENGSLYDLLHGQVKKTKLDWNMRLKIALAAAQGLAYLHQDCKPQVVHRDVKSCNILLDSNMEAHLADFGIAKHIQPARTHTSTYVLGTIGYIDPEYAQTSRLNEKSDVYSYGIVLLELLMGKKAVEEEVNLLDWVRSKIDSKNLMDAVDPQVQATCLDVDHLEKALKLALLCTKQNPVQRPSMYDVSQVLDSLLPVVSPKYKATSQQSPGSKHRRYVDTYSGKQAEDIRASSSTSGGDLLDQFEDVISRNV</sequence>
<dbReference type="InterPro" id="IPR003591">
    <property type="entry name" value="Leu-rich_rpt_typical-subtyp"/>
</dbReference>
<dbReference type="PROSITE" id="PS50011">
    <property type="entry name" value="PROTEIN_KINASE_DOM"/>
    <property type="match status" value="1"/>
</dbReference>
<keyword evidence="13" id="KW-0325">Glycoprotein</keyword>
<dbReference type="InterPro" id="IPR050647">
    <property type="entry name" value="Plant_LRR-RLKs"/>
</dbReference>
<evidence type="ECO:0000256" key="9">
    <source>
        <dbReference type="ARBA" id="ARBA00022777"/>
    </source>
</evidence>
<evidence type="ECO:0000313" key="18">
    <source>
        <dbReference type="Proteomes" id="UP001497444"/>
    </source>
</evidence>
<dbReference type="SMART" id="SM00369">
    <property type="entry name" value="LRR_TYP"/>
    <property type="match status" value="9"/>
</dbReference>
<reference evidence="17" key="1">
    <citation type="submission" date="2024-02" db="EMBL/GenBank/DDBJ databases">
        <authorList>
            <consortium name="ELIXIR-Norway"/>
            <consortium name="Elixir Norway"/>
        </authorList>
    </citation>
    <scope>NUCLEOTIDE SEQUENCE</scope>
</reference>
<keyword evidence="6" id="KW-0732">Signal</keyword>
<evidence type="ECO:0000256" key="1">
    <source>
        <dbReference type="ARBA" id="ARBA00004167"/>
    </source>
</evidence>
<dbReference type="InterPro" id="IPR032675">
    <property type="entry name" value="LRR_dom_sf"/>
</dbReference>
<evidence type="ECO:0000256" key="14">
    <source>
        <dbReference type="PROSITE-ProRule" id="PRU10141"/>
    </source>
</evidence>
<evidence type="ECO:0000256" key="5">
    <source>
        <dbReference type="ARBA" id="ARBA00022692"/>
    </source>
</evidence>
<evidence type="ECO:0000256" key="6">
    <source>
        <dbReference type="ARBA" id="ARBA00022729"/>
    </source>
</evidence>
<dbReference type="InterPro" id="IPR025875">
    <property type="entry name" value="Leu-rich_rpt_4"/>
</dbReference>
<dbReference type="SMART" id="SM00220">
    <property type="entry name" value="S_TKc"/>
    <property type="match status" value="1"/>
</dbReference>
<name>A0ABP0X6T0_9BRYO</name>
<feature type="binding site" evidence="14">
    <location>
        <position position="726"/>
    </location>
    <ligand>
        <name>ATP</name>
        <dbReference type="ChEBI" id="CHEBI:30616"/>
    </ligand>
</feature>
<comment type="similarity">
    <text evidence="2">Belongs to the protein kinase superfamily. Ser/Thr protein kinase family.</text>
</comment>
<dbReference type="Pfam" id="PF00069">
    <property type="entry name" value="Pkinase"/>
    <property type="match status" value="1"/>
</dbReference>
<keyword evidence="9" id="KW-0418">Kinase</keyword>
<feature type="transmembrane region" description="Helical" evidence="15">
    <location>
        <begin position="38"/>
        <end position="60"/>
    </location>
</feature>
<dbReference type="Pfam" id="PF13516">
    <property type="entry name" value="LRR_6"/>
    <property type="match status" value="1"/>
</dbReference>
<comment type="subcellular location">
    <subcellularLocation>
        <location evidence="1">Membrane</location>
        <topology evidence="1">Single-pass membrane protein</topology>
    </subcellularLocation>
</comment>
<evidence type="ECO:0000256" key="2">
    <source>
        <dbReference type="ARBA" id="ARBA00008684"/>
    </source>
</evidence>
<dbReference type="InterPro" id="IPR001611">
    <property type="entry name" value="Leu-rich_rpt"/>
</dbReference>
<dbReference type="Pfam" id="PF08263">
    <property type="entry name" value="LRRNT_2"/>
    <property type="match status" value="1"/>
</dbReference>
<dbReference type="SUPFAM" id="SSF56112">
    <property type="entry name" value="Protein kinase-like (PK-like)"/>
    <property type="match status" value="1"/>
</dbReference>
<dbReference type="PROSITE" id="PS00107">
    <property type="entry name" value="PROTEIN_KINASE_ATP"/>
    <property type="match status" value="1"/>
</dbReference>
<evidence type="ECO:0000256" key="8">
    <source>
        <dbReference type="ARBA" id="ARBA00022741"/>
    </source>
</evidence>
<accession>A0ABP0X6T0</accession>
<dbReference type="PANTHER" id="PTHR48056">
    <property type="entry name" value="LRR RECEPTOR-LIKE SERINE/THREONINE-PROTEIN KINASE-RELATED"/>
    <property type="match status" value="1"/>
</dbReference>
<dbReference type="Proteomes" id="UP001497444">
    <property type="component" value="Chromosome 6"/>
</dbReference>
<keyword evidence="11 15" id="KW-1133">Transmembrane helix</keyword>
<dbReference type="PANTHER" id="PTHR48056:SF34">
    <property type="entry name" value="LRR RECEPTOR-LIKE SERINE_THREONINE-PROTEIN KINASE ERL1"/>
    <property type="match status" value="1"/>
</dbReference>
<evidence type="ECO:0000313" key="17">
    <source>
        <dbReference type="EMBL" id="CAK9274382.1"/>
    </source>
</evidence>
<organism evidence="17 18">
    <name type="scientific">Sphagnum jensenii</name>
    <dbReference type="NCBI Taxonomy" id="128206"/>
    <lineage>
        <taxon>Eukaryota</taxon>
        <taxon>Viridiplantae</taxon>
        <taxon>Streptophyta</taxon>
        <taxon>Embryophyta</taxon>
        <taxon>Bryophyta</taxon>
        <taxon>Sphagnophytina</taxon>
        <taxon>Sphagnopsida</taxon>
        <taxon>Sphagnales</taxon>
        <taxon>Sphagnaceae</taxon>
        <taxon>Sphagnum</taxon>
    </lineage>
</organism>
<feature type="transmembrane region" description="Helical" evidence="15">
    <location>
        <begin position="636"/>
        <end position="657"/>
    </location>
</feature>
<keyword evidence="4" id="KW-0808">Transferase</keyword>
<dbReference type="PROSITE" id="PS00108">
    <property type="entry name" value="PROTEIN_KINASE_ST"/>
    <property type="match status" value="1"/>
</dbReference>
<keyword evidence="10 14" id="KW-0067">ATP-binding</keyword>
<evidence type="ECO:0000256" key="15">
    <source>
        <dbReference type="SAM" id="Phobius"/>
    </source>
</evidence>
<dbReference type="InterPro" id="IPR055414">
    <property type="entry name" value="LRR_R13L4/SHOC2-like"/>
</dbReference>
<evidence type="ECO:0000256" key="7">
    <source>
        <dbReference type="ARBA" id="ARBA00022737"/>
    </source>
</evidence>
<keyword evidence="8 14" id="KW-0547">Nucleotide-binding</keyword>
<evidence type="ECO:0000256" key="13">
    <source>
        <dbReference type="ARBA" id="ARBA00023180"/>
    </source>
</evidence>
<keyword evidence="5 15" id="KW-0812">Transmembrane</keyword>
<dbReference type="EMBL" id="OZ020101">
    <property type="protein sequence ID" value="CAK9274382.1"/>
    <property type="molecule type" value="Genomic_DNA"/>
</dbReference>
<dbReference type="InterPro" id="IPR008271">
    <property type="entry name" value="Ser/Thr_kinase_AS"/>
</dbReference>
<evidence type="ECO:0000256" key="12">
    <source>
        <dbReference type="ARBA" id="ARBA00023136"/>
    </source>
</evidence>
<dbReference type="Gene3D" id="3.80.10.10">
    <property type="entry name" value="Ribonuclease Inhibitor"/>
    <property type="match status" value="3"/>
</dbReference>
<dbReference type="InterPro" id="IPR011009">
    <property type="entry name" value="Kinase-like_dom_sf"/>
</dbReference>
<dbReference type="InterPro" id="IPR017441">
    <property type="entry name" value="Protein_kinase_ATP_BS"/>
</dbReference>
<dbReference type="SUPFAM" id="SSF52058">
    <property type="entry name" value="L domain-like"/>
    <property type="match status" value="2"/>
</dbReference>
<feature type="domain" description="Protein kinase" evidence="16">
    <location>
        <begin position="697"/>
        <end position="966"/>
    </location>
</feature>
<dbReference type="InterPro" id="IPR000719">
    <property type="entry name" value="Prot_kinase_dom"/>
</dbReference>
<evidence type="ECO:0000256" key="4">
    <source>
        <dbReference type="ARBA" id="ARBA00022679"/>
    </source>
</evidence>
<dbReference type="PRINTS" id="PR00019">
    <property type="entry name" value="LEURICHRPT"/>
</dbReference>
<dbReference type="InterPro" id="IPR013210">
    <property type="entry name" value="LRR_N_plant-typ"/>
</dbReference>
<evidence type="ECO:0000256" key="3">
    <source>
        <dbReference type="ARBA" id="ARBA00022614"/>
    </source>
</evidence>
<dbReference type="Pfam" id="PF13855">
    <property type="entry name" value="LRR_8"/>
    <property type="match status" value="1"/>
</dbReference>
<keyword evidence="3" id="KW-0433">Leucine-rich repeat</keyword>
<keyword evidence="7" id="KW-0677">Repeat</keyword>
<gene>
    <name evidence="17" type="ORF">CSSPJE1EN1_LOCUS19860</name>
</gene>
<protein>
    <recommendedName>
        <fullName evidence="16">Protein kinase domain-containing protein</fullName>
    </recommendedName>
</protein>
<evidence type="ECO:0000256" key="11">
    <source>
        <dbReference type="ARBA" id="ARBA00022989"/>
    </source>
</evidence>
<dbReference type="Pfam" id="PF23598">
    <property type="entry name" value="LRR_14"/>
    <property type="match status" value="1"/>
</dbReference>
<dbReference type="PROSITE" id="PS51450">
    <property type="entry name" value="LRR"/>
    <property type="match status" value="1"/>
</dbReference>
<proteinExistence type="inferred from homology"/>
<dbReference type="Gene3D" id="3.30.200.20">
    <property type="entry name" value="Phosphorylase Kinase, domain 1"/>
    <property type="match status" value="1"/>
</dbReference>
<evidence type="ECO:0000256" key="10">
    <source>
        <dbReference type="ARBA" id="ARBA00022840"/>
    </source>
</evidence>
<keyword evidence="18" id="KW-1185">Reference proteome</keyword>
<evidence type="ECO:0000259" key="16">
    <source>
        <dbReference type="PROSITE" id="PS50011"/>
    </source>
</evidence>
<dbReference type="Pfam" id="PF00560">
    <property type="entry name" value="LRR_1"/>
    <property type="match status" value="4"/>
</dbReference>
<dbReference type="Gene3D" id="1.10.510.10">
    <property type="entry name" value="Transferase(Phosphotransferase) domain 1"/>
    <property type="match status" value="1"/>
</dbReference>